<sequence length="521" mass="57929">MCACMWAVIWADAVLSRAPCSVTADVMKRFAPRGVSCNTAHDEDLSFRQEPHLLATKQATTPATGQLPECLLNWGFSYLTNERCKSRRDINKAQFYLATFPFITPLPSYLPSANLGGQGHGMDIHSWLERSRSDRISHYSSSTSRTSPTKCLGQLEIAPVNPDIVVQISRNDARIPTDLLKMLDALDNFQSRVGIVPDYLALEIEARAKEDRELYNFQPLRFYQTTEAILSSYPKLCLNRVLDIFSEATECFNEGHSEATWNSLVHWPVFRLALGPLTGSAKAAADRRTQGQSHQVHVRAMPCTTARLQGRPHGAKMVDFCFFIDPSGDDASQIDEIREAREYINHTDYQPLRRRPIVLSAESKKPDEGCKDAQIQLGVWLAAQWALLENLLQSSATQSALIPFLPALIIQGHEWSFAATTKSGRHTILWVGQAIGSTNSVLGMFQIIHVLRYIAEWTADSEHNNSISRIDTAPASNSSVGIWLSYGGADGTPRFPDPMVNSADGQGQMRVSEDTLNQSAY</sequence>
<evidence type="ECO:0000313" key="2">
    <source>
        <dbReference type="Proteomes" id="UP001153332"/>
    </source>
</evidence>
<accession>A0ACC2JVB9</accession>
<dbReference type="EMBL" id="JAPUUL010000347">
    <property type="protein sequence ID" value="KAJ8131153.1"/>
    <property type="molecule type" value="Genomic_DNA"/>
</dbReference>
<reference evidence="1" key="1">
    <citation type="submission" date="2022-12" db="EMBL/GenBank/DDBJ databases">
        <title>Genome Sequence of Lasiodiplodia mahajangana.</title>
        <authorList>
            <person name="Buettner E."/>
        </authorList>
    </citation>
    <scope>NUCLEOTIDE SEQUENCE</scope>
    <source>
        <strain evidence="1">VT137</strain>
    </source>
</reference>
<name>A0ACC2JVB9_9PEZI</name>
<gene>
    <name evidence="1" type="ORF">O1611_g2473</name>
</gene>
<keyword evidence="2" id="KW-1185">Reference proteome</keyword>
<organism evidence="1 2">
    <name type="scientific">Lasiodiplodia mahajangana</name>
    <dbReference type="NCBI Taxonomy" id="1108764"/>
    <lineage>
        <taxon>Eukaryota</taxon>
        <taxon>Fungi</taxon>
        <taxon>Dikarya</taxon>
        <taxon>Ascomycota</taxon>
        <taxon>Pezizomycotina</taxon>
        <taxon>Dothideomycetes</taxon>
        <taxon>Dothideomycetes incertae sedis</taxon>
        <taxon>Botryosphaeriales</taxon>
        <taxon>Botryosphaeriaceae</taxon>
        <taxon>Lasiodiplodia</taxon>
    </lineage>
</organism>
<protein>
    <submittedName>
        <fullName evidence="1">Uncharacterized protein</fullName>
    </submittedName>
</protein>
<comment type="caution">
    <text evidence="1">The sequence shown here is derived from an EMBL/GenBank/DDBJ whole genome shotgun (WGS) entry which is preliminary data.</text>
</comment>
<proteinExistence type="predicted"/>
<dbReference type="Proteomes" id="UP001153332">
    <property type="component" value="Unassembled WGS sequence"/>
</dbReference>
<evidence type="ECO:0000313" key="1">
    <source>
        <dbReference type="EMBL" id="KAJ8131153.1"/>
    </source>
</evidence>